<comment type="caution">
    <text evidence="1">The sequence shown here is derived from an EMBL/GenBank/DDBJ whole genome shotgun (WGS) entry which is preliminary data.</text>
</comment>
<keyword evidence="2" id="KW-1185">Reference proteome</keyword>
<dbReference type="AlphaFoldDB" id="A0AAD6HZA1"/>
<evidence type="ECO:0000313" key="2">
    <source>
        <dbReference type="Proteomes" id="UP001219568"/>
    </source>
</evidence>
<sequence>MLGKISLCIMRFTESPSETLEVVKTLIEKVDLKRDDVIIYLVSKGANVNIENSKVKWPYEDTRSQISKIS</sequence>
<dbReference type="EMBL" id="JAQJZL010000016">
    <property type="protein sequence ID" value="KAJ6022880.1"/>
    <property type="molecule type" value="Genomic_DNA"/>
</dbReference>
<evidence type="ECO:0000313" key="1">
    <source>
        <dbReference type="EMBL" id="KAJ6022880.1"/>
    </source>
</evidence>
<proteinExistence type="predicted"/>
<accession>A0AAD6HZA1</accession>
<reference evidence="1" key="2">
    <citation type="submission" date="2023-01" db="EMBL/GenBank/DDBJ databases">
        <authorList>
            <person name="Petersen C."/>
        </authorList>
    </citation>
    <scope>NUCLEOTIDE SEQUENCE</scope>
    <source>
        <strain evidence="1">IBT 15450</strain>
    </source>
</reference>
<organism evidence="1 2">
    <name type="scientific">Penicillium canescens</name>
    <dbReference type="NCBI Taxonomy" id="5083"/>
    <lineage>
        <taxon>Eukaryota</taxon>
        <taxon>Fungi</taxon>
        <taxon>Dikarya</taxon>
        <taxon>Ascomycota</taxon>
        <taxon>Pezizomycotina</taxon>
        <taxon>Eurotiomycetes</taxon>
        <taxon>Eurotiomycetidae</taxon>
        <taxon>Eurotiales</taxon>
        <taxon>Aspergillaceae</taxon>
        <taxon>Penicillium</taxon>
    </lineage>
</organism>
<gene>
    <name evidence="1" type="ORF">N7460_013275</name>
</gene>
<dbReference type="Proteomes" id="UP001219568">
    <property type="component" value="Unassembled WGS sequence"/>
</dbReference>
<reference evidence="1" key="1">
    <citation type="journal article" date="2023" name="IMA Fungus">
        <title>Comparative genomic study of the Penicillium genus elucidates a diverse pangenome and 15 lateral gene transfer events.</title>
        <authorList>
            <person name="Petersen C."/>
            <person name="Sorensen T."/>
            <person name="Nielsen M.R."/>
            <person name="Sondergaard T.E."/>
            <person name="Sorensen J.L."/>
            <person name="Fitzpatrick D.A."/>
            <person name="Frisvad J.C."/>
            <person name="Nielsen K.L."/>
        </authorList>
    </citation>
    <scope>NUCLEOTIDE SEQUENCE</scope>
    <source>
        <strain evidence="1">IBT 15450</strain>
    </source>
</reference>
<protein>
    <submittedName>
        <fullName evidence="1">Uncharacterized protein</fullName>
    </submittedName>
</protein>
<name>A0AAD6HZA1_PENCN</name>